<dbReference type="Pfam" id="PF14420">
    <property type="entry name" value="Clr5"/>
    <property type="match status" value="1"/>
</dbReference>
<feature type="domain" description="Clr5" evidence="2">
    <location>
        <begin position="132"/>
        <end position="183"/>
    </location>
</feature>
<reference evidence="3" key="2">
    <citation type="submission" date="2010-07" db="EMBL/GenBank/DDBJ databases">
        <authorList>
            <consortium name="The Broad Institute Genome Sequencing Platform"/>
            <consortium name="Broad Institute Genome Sequencing Center for Infectious Disease"/>
            <person name="Ma L.-J."/>
            <person name="Dead R."/>
            <person name="Young S."/>
            <person name="Zeng Q."/>
            <person name="Koehrsen M."/>
            <person name="Alvarado L."/>
            <person name="Berlin A."/>
            <person name="Chapman S.B."/>
            <person name="Chen Z."/>
            <person name="Freedman E."/>
            <person name="Gellesch M."/>
            <person name="Goldberg J."/>
            <person name="Griggs A."/>
            <person name="Gujja S."/>
            <person name="Heilman E.R."/>
            <person name="Heiman D."/>
            <person name="Hepburn T."/>
            <person name="Howarth C."/>
            <person name="Jen D."/>
            <person name="Larson L."/>
            <person name="Mehta T."/>
            <person name="Neiman D."/>
            <person name="Pearson M."/>
            <person name="Roberts A."/>
            <person name="Saif S."/>
            <person name="Shea T."/>
            <person name="Shenoy N."/>
            <person name="Sisk P."/>
            <person name="Stolte C."/>
            <person name="Sykes S."/>
            <person name="Walk T."/>
            <person name="White J."/>
            <person name="Yandava C."/>
            <person name="Haas B."/>
            <person name="Nusbaum C."/>
            <person name="Birren B."/>
        </authorList>
    </citation>
    <scope>NUCLEOTIDE SEQUENCE</scope>
    <source>
        <strain evidence="3">R3-111a-1</strain>
    </source>
</reference>
<dbReference type="eggNOG" id="ENOG502R24X">
    <property type="taxonomic scope" value="Eukaryota"/>
</dbReference>
<dbReference type="InterPro" id="IPR025676">
    <property type="entry name" value="Clr5_dom"/>
</dbReference>
<sequence length="666" mass="73563">MAGNCRRPTTHEANAWAAAATAYHSNHLHQAAPRISRPQSNALPPGGHLPGAAEVGYDGIVDSTRHPSASSFAPSFHVPYFGRMSHSPPPSPPPSMQLGNAISSSSSASFQDLQVEKLPDKKIPVRRRAPPDAKWEQHKETIHGLYINDGLTLGKTMEVMKEYGLYASRTVFAEKLSSWKFSKNVKKKDVYEIVQKISQRDPQKTEVLKGGRKVILGGIQKRYERWYLSFNVNRYCFTEPSAPSAKTPAVDKGWQETPILEPLGIDSRSLTLVELLCRREAARGLLEEGSPADAASSLLTVLCGLRCELGPRHCLSLSTSYAAADAYIQSGQDEKAFQILDWVSKGHSEAVGLWSLDSLRHYLRVAEMLQGLHQPVRAKTLAFNLYHAIRDGWESDCGKFIPVPRLAVPEKTSLQSHAGTLSLEIDIIDRVISNSTQDTALEQWTAIMRLWTVAGVPGILPAVKRLMELGSGESPSHQEELRLRARLQNSQGRAAASIRGSGKWATLSNVSMALPWHLSAAVELASLHFDCNNHDRGLRVLEWTAAHLGQPLEPTKTTIGYSLATACLLNERFYIEEALPWLERALATSTRPNGPTSALSPHIQDALGRQRALIKPHTLGQQPSGKSRGIFEFWDLSWELLRLVDADRFDLKIPTSMWRPHGPSSG</sequence>
<proteinExistence type="predicted"/>
<dbReference type="VEuPathDB" id="FungiDB:GGTG_12240"/>
<organism evidence="3">
    <name type="scientific">Gaeumannomyces tritici (strain R3-111a-1)</name>
    <name type="common">Wheat and barley take-all root rot fungus</name>
    <name type="synonym">Gaeumannomyces graminis var. tritici</name>
    <dbReference type="NCBI Taxonomy" id="644352"/>
    <lineage>
        <taxon>Eukaryota</taxon>
        <taxon>Fungi</taxon>
        <taxon>Dikarya</taxon>
        <taxon>Ascomycota</taxon>
        <taxon>Pezizomycotina</taxon>
        <taxon>Sordariomycetes</taxon>
        <taxon>Sordariomycetidae</taxon>
        <taxon>Magnaporthales</taxon>
        <taxon>Magnaporthaceae</taxon>
        <taxon>Gaeumannomyces</taxon>
    </lineage>
</organism>
<dbReference type="PANTHER" id="PTHR38788:SF3">
    <property type="entry name" value="CLR5 DOMAIN-CONTAINING PROTEIN"/>
    <property type="match status" value="1"/>
</dbReference>
<gene>
    <name evidence="4" type="primary">20352698</name>
    <name evidence="3" type="ORF">GGTG_12240</name>
</gene>
<dbReference type="Proteomes" id="UP000006039">
    <property type="component" value="Unassembled WGS sequence"/>
</dbReference>
<reference evidence="4" key="5">
    <citation type="submission" date="2018-04" db="UniProtKB">
        <authorList>
            <consortium name="EnsemblFungi"/>
        </authorList>
    </citation>
    <scope>IDENTIFICATION</scope>
    <source>
        <strain evidence="4">R3-111a-1</strain>
    </source>
</reference>
<name>J3PFG5_GAET3</name>
<dbReference type="RefSeq" id="XP_009228401.1">
    <property type="nucleotide sequence ID" value="XM_009230137.1"/>
</dbReference>
<evidence type="ECO:0000256" key="1">
    <source>
        <dbReference type="SAM" id="MobiDB-lite"/>
    </source>
</evidence>
<dbReference type="STRING" id="644352.J3PFG5"/>
<evidence type="ECO:0000313" key="5">
    <source>
        <dbReference type="Proteomes" id="UP000006039"/>
    </source>
</evidence>
<evidence type="ECO:0000259" key="2">
    <source>
        <dbReference type="Pfam" id="PF14420"/>
    </source>
</evidence>
<reference evidence="4" key="4">
    <citation type="journal article" date="2015" name="G3 (Bethesda)">
        <title>Genome sequences of three phytopathogenic species of the Magnaporthaceae family of fungi.</title>
        <authorList>
            <person name="Okagaki L.H."/>
            <person name="Nunes C.C."/>
            <person name="Sailsbery J."/>
            <person name="Clay B."/>
            <person name="Brown D."/>
            <person name="John T."/>
            <person name="Oh Y."/>
            <person name="Young N."/>
            <person name="Fitzgerald M."/>
            <person name="Haas B.J."/>
            <person name="Zeng Q."/>
            <person name="Young S."/>
            <person name="Adiconis X."/>
            <person name="Fan L."/>
            <person name="Levin J.Z."/>
            <person name="Mitchell T.K."/>
            <person name="Okubara P.A."/>
            <person name="Farman M.L."/>
            <person name="Kohn L.M."/>
            <person name="Birren B."/>
            <person name="Ma L.-J."/>
            <person name="Dean R.A."/>
        </authorList>
    </citation>
    <scope>NUCLEOTIDE SEQUENCE</scope>
    <source>
        <strain evidence="4">R3-111a-1</strain>
    </source>
</reference>
<dbReference type="EMBL" id="GL385402">
    <property type="protein sequence ID" value="EJT70067.1"/>
    <property type="molecule type" value="Genomic_DNA"/>
</dbReference>
<dbReference type="GeneID" id="20352698"/>
<dbReference type="EnsemblFungi" id="EJT70067">
    <property type="protein sequence ID" value="EJT70067"/>
    <property type="gene ID" value="GGTG_12240"/>
</dbReference>
<dbReference type="OrthoDB" id="194358at2759"/>
<evidence type="ECO:0000313" key="4">
    <source>
        <dbReference type="EnsemblFungi" id="EJT70067"/>
    </source>
</evidence>
<protein>
    <recommendedName>
        <fullName evidence="2">Clr5 domain-containing protein</fullName>
    </recommendedName>
</protein>
<dbReference type="AlphaFoldDB" id="J3PFG5"/>
<reference evidence="3" key="3">
    <citation type="submission" date="2010-09" db="EMBL/GenBank/DDBJ databases">
        <title>Annotation of Gaeumannomyces graminis var. tritici R3-111a-1.</title>
        <authorList>
            <consortium name="The Broad Institute Genome Sequencing Platform"/>
            <person name="Ma L.-J."/>
            <person name="Dead R."/>
            <person name="Young S.K."/>
            <person name="Zeng Q."/>
            <person name="Gargeya S."/>
            <person name="Fitzgerald M."/>
            <person name="Haas B."/>
            <person name="Abouelleil A."/>
            <person name="Alvarado L."/>
            <person name="Arachchi H.M."/>
            <person name="Berlin A."/>
            <person name="Brown A."/>
            <person name="Chapman S.B."/>
            <person name="Chen Z."/>
            <person name="Dunbar C."/>
            <person name="Freedman E."/>
            <person name="Gearin G."/>
            <person name="Gellesch M."/>
            <person name="Goldberg J."/>
            <person name="Griggs A."/>
            <person name="Gujja S."/>
            <person name="Heiman D."/>
            <person name="Howarth C."/>
            <person name="Larson L."/>
            <person name="Lui A."/>
            <person name="MacDonald P.J.P."/>
            <person name="Mehta T."/>
            <person name="Montmayeur A."/>
            <person name="Murphy C."/>
            <person name="Neiman D."/>
            <person name="Pearson M."/>
            <person name="Priest M."/>
            <person name="Roberts A."/>
            <person name="Saif S."/>
            <person name="Shea T."/>
            <person name="Shenoy N."/>
            <person name="Sisk P."/>
            <person name="Stolte C."/>
            <person name="Sykes S."/>
            <person name="Yandava C."/>
            <person name="Wortman J."/>
            <person name="Nusbaum C."/>
            <person name="Birren B."/>
        </authorList>
    </citation>
    <scope>NUCLEOTIDE SEQUENCE</scope>
    <source>
        <strain evidence="3">R3-111a-1</strain>
    </source>
</reference>
<evidence type="ECO:0000313" key="3">
    <source>
        <dbReference type="EMBL" id="EJT70067.1"/>
    </source>
</evidence>
<keyword evidence="5" id="KW-1185">Reference proteome</keyword>
<dbReference type="HOGENOM" id="CLU_412215_0_0_1"/>
<feature type="region of interest" description="Disordered" evidence="1">
    <location>
        <begin position="83"/>
        <end position="103"/>
    </location>
</feature>
<reference evidence="5" key="1">
    <citation type="submission" date="2010-07" db="EMBL/GenBank/DDBJ databases">
        <title>The genome sequence of Gaeumannomyces graminis var. tritici strain R3-111a-1.</title>
        <authorList>
            <consortium name="The Broad Institute Genome Sequencing Platform"/>
            <person name="Ma L.-J."/>
            <person name="Dead R."/>
            <person name="Young S."/>
            <person name="Zeng Q."/>
            <person name="Koehrsen M."/>
            <person name="Alvarado L."/>
            <person name="Berlin A."/>
            <person name="Chapman S.B."/>
            <person name="Chen Z."/>
            <person name="Freedman E."/>
            <person name="Gellesch M."/>
            <person name="Goldberg J."/>
            <person name="Griggs A."/>
            <person name="Gujja S."/>
            <person name="Heilman E.R."/>
            <person name="Heiman D."/>
            <person name="Hepburn T."/>
            <person name="Howarth C."/>
            <person name="Jen D."/>
            <person name="Larson L."/>
            <person name="Mehta T."/>
            <person name="Neiman D."/>
            <person name="Pearson M."/>
            <person name="Roberts A."/>
            <person name="Saif S."/>
            <person name="Shea T."/>
            <person name="Shenoy N."/>
            <person name="Sisk P."/>
            <person name="Stolte C."/>
            <person name="Sykes S."/>
            <person name="Walk T."/>
            <person name="White J."/>
            <person name="Yandava C."/>
            <person name="Haas B."/>
            <person name="Nusbaum C."/>
            <person name="Birren B."/>
        </authorList>
    </citation>
    <scope>NUCLEOTIDE SEQUENCE [LARGE SCALE GENOMIC DNA]</scope>
    <source>
        <strain evidence="5">R3-111a-1</strain>
    </source>
</reference>
<dbReference type="PANTHER" id="PTHR38788">
    <property type="entry name" value="CLR5 DOMAIN-CONTAINING PROTEIN"/>
    <property type="match status" value="1"/>
</dbReference>
<accession>J3PFG5</accession>
<feature type="region of interest" description="Disordered" evidence="1">
    <location>
        <begin position="27"/>
        <end position="55"/>
    </location>
</feature>